<dbReference type="GO" id="GO:0016787">
    <property type="term" value="F:hydrolase activity"/>
    <property type="evidence" value="ECO:0007669"/>
    <property type="project" value="InterPro"/>
</dbReference>
<reference evidence="2 3" key="1">
    <citation type="submission" date="2019-12" db="EMBL/GenBank/DDBJ databases">
        <title>Litoreibacter badius sp. nov., a novel bacteriochlorophyll a-containing bacterium in the genus Litoreibacter.</title>
        <authorList>
            <person name="Kanamuro M."/>
            <person name="Takabe Y."/>
            <person name="Mori K."/>
            <person name="Takaichi S."/>
            <person name="Hanada S."/>
        </authorList>
    </citation>
    <scope>NUCLEOTIDE SEQUENCE [LARGE SCALE GENOMIC DNA]</scope>
    <source>
        <strain evidence="2 3">K6</strain>
    </source>
</reference>
<gene>
    <name evidence="2" type="ORF">KIN_07260</name>
</gene>
<dbReference type="NCBIfam" id="TIGR01244">
    <property type="entry name" value="TIGR01244 family sulfur transferase"/>
    <property type="match status" value="1"/>
</dbReference>
<keyword evidence="3" id="KW-1185">Reference proteome</keyword>
<sequence length="142" mass="15152">MDIRPLSPDFAVAPQITVADVALLADAGFTHVICNRPPRESAPDERPDVIRDAVVGAGMGFTDNPVSMNQMTLDHIEVQGQAMTGKVLAYCASGTRSAVLWALAQAGKQPTDDIIKALTDAGYPLEQLRSQIDTLAQRQPAP</sequence>
<dbReference type="CDD" id="cd14503">
    <property type="entry name" value="PTP-bact"/>
    <property type="match status" value="1"/>
</dbReference>
<accession>A0A6N6JEL1</accession>
<dbReference type="EMBL" id="BLJE01000001">
    <property type="protein sequence ID" value="GFE63652.1"/>
    <property type="molecule type" value="Genomic_DNA"/>
</dbReference>
<evidence type="ECO:0000259" key="1">
    <source>
        <dbReference type="PROSITE" id="PS50206"/>
    </source>
</evidence>
<name>A0A6N6JEL1_9RHOB</name>
<protein>
    <submittedName>
        <fullName evidence="2">TIGR01244 family protein</fullName>
    </submittedName>
</protein>
<dbReference type="OrthoDB" id="9805710at2"/>
<dbReference type="Gene3D" id="3.90.190.10">
    <property type="entry name" value="Protein tyrosine phosphatase superfamily"/>
    <property type="match status" value="1"/>
</dbReference>
<dbReference type="Pfam" id="PF04273">
    <property type="entry name" value="BLH_phosphatase"/>
    <property type="match status" value="1"/>
</dbReference>
<dbReference type="RefSeq" id="WP_159804568.1">
    <property type="nucleotide sequence ID" value="NZ_BLJE01000001.1"/>
</dbReference>
<comment type="caution">
    <text evidence="2">The sequence shown here is derived from an EMBL/GenBank/DDBJ whole genome shotgun (WGS) entry which is preliminary data.</text>
</comment>
<dbReference type="PROSITE" id="PS50206">
    <property type="entry name" value="RHODANESE_3"/>
    <property type="match status" value="1"/>
</dbReference>
<feature type="domain" description="Rhodanese" evidence="1">
    <location>
        <begin position="86"/>
        <end position="127"/>
    </location>
</feature>
<dbReference type="InterPro" id="IPR005939">
    <property type="entry name" value="BLH_phosphatase-like"/>
</dbReference>
<evidence type="ECO:0000313" key="3">
    <source>
        <dbReference type="Proteomes" id="UP000436822"/>
    </source>
</evidence>
<dbReference type="AlphaFoldDB" id="A0A6N6JEL1"/>
<organism evidence="2 3">
    <name type="scientific">Litoreibacter roseus</name>
    <dbReference type="NCBI Taxonomy" id="2601869"/>
    <lineage>
        <taxon>Bacteria</taxon>
        <taxon>Pseudomonadati</taxon>
        <taxon>Pseudomonadota</taxon>
        <taxon>Alphaproteobacteria</taxon>
        <taxon>Rhodobacterales</taxon>
        <taxon>Roseobacteraceae</taxon>
        <taxon>Litoreibacter</taxon>
    </lineage>
</organism>
<proteinExistence type="predicted"/>
<evidence type="ECO:0000313" key="2">
    <source>
        <dbReference type="EMBL" id="GFE63652.1"/>
    </source>
</evidence>
<dbReference type="InterPro" id="IPR029021">
    <property type="entry name" value="Prot-tyrosine_phosphatase-like"/>
</dbReference>
<dbReference type="InterPro" id="IPR001763">
    <property type="entry name" value="Rhodanese-like_dom"/>
</dbReference>
<dbReference type="Proteomes" id="UP000436822">
    <property type="component" value="Unassembled WGS sequence"/>
</dbReference>